<dbReference type="RefSeq" id="XP_070919025.1">
    <property type="nucleotide sequence ID" value="XM_071062924.1"/>
</dbReference>
<evidence type="ECO:0000313" key="3">
    <source>
        <dbReference type="EMBL" id="GAB1317294.1"/>
    </source>
</evidence>
<dbReference type="InterPro" id="IPR042098">
    <property type="entry name" value="TauD-like_sf"/>
</dbReference>
<evidence type="ECO:0000313" key="4">
    <source>
        <dbReference type="Proteomes" id="UP001628179"/>
    </source>
</evidence>
<sequence length="440" mass="49068">MAPTVAVLPSTDLFAGTARLEDYYSPGLRARFQLDAAKAAAPSPPKEPYADIGYQVDEDAFRRRTAARLAAGGLASSVPEGWPTQVEGPLVWTGADFDGVDESTYVYCLTAEDKQEIDSALQHFNTLGLESNEVSPATFPLPTLSARLSQVCSDVYEGRGFAIVRGLDPDAYPSIEDLTIVYLGISSYVGERRGKQDQRGSMLMHVIKRDDLTLDSEDKPFHTDTVTDCLCLFSQNLAKTGGRSVMASAWTVYNELAATRPDLIHVLSAPDWPFDTFFRNPDHYTRPILFHHHGKIIMSFSRRLLVGHPPLEQRTPGIPGLTEAQAEALDAVHFVARRHEFSPRMERGDLRFINNMAVLHRREAFTNSDDGNGDGGAAAVAVRHLVRVWLNNEMMCWKLPRPLRIAWARIFEDEEREERWDLVPLRAEDGKILRVAGSCD</sequence>
<dbReference type="EMBL" id="BAAFSV010000004">
    <property type="protein sequence ID" value="GAB1317294.1"/>
    <property type="molecule type" value="Genomic_DNA"/>
</dbReference>
<keyword evidence="4" id="KW-1185">Reference proteome</keyword>
<dbReference type="PANTHER" id="PTHR10696">
    <property type="entry name" value="GAMMA-BUTYROBETAINE HYDROXYLASE-RELATED"/>
    <property type="match status" value="1"/>
</dbReference>
<accession>A0ABQ0GHY5</accession>
<gene>
    <name evidence="3" type="ORF">MFIFM68171_07504</name>
</gene>
<evidence type="ECO:0000256" key="1">
    <source>
        <dbReference type="ARBA" id="ARBA00023002"/>
    </source>
</evidence>
<dbReference type="SUPFAM" id="SSF51197">
    <property type="entry name" value="Clavaminate synthase-like"/>
    <property type="match status" value="1"/>
</dbReference>
<organism evidence="3 4">
    <name type="scientific">Madurella fahalii</name>
    <dbReference type="NCBI Taxonomy" id="1157608"/>
    <lineage>
        <taxon>Eukaryota</taxon>
        <taxon>Fungi</taxon>
        <taxon>Dikarya</taxon>
        <taxon>Ascomycota</taxon>
        <taxon>Pezizomycotina</taxon>
        <taxon>Sordariomycetes</taxon>
        <taxon>Sordariomycetidae</taxon>
        <taxon>Sordariales</taxon>
        <taxon>Sordariales incertae sedis</taxon>
        <taxon>Madurella</taxon>
    </lineage>
</organism>
<keyword evidence="1" id="KW-0560">Oxidoreductase</keyword>
<reference evidence="3 4" key="1">
    <citation type="submission" date="2024-09" db="EMBL/GenBank/DDBJ databases">
        <title>Itraconazole resistance in Madurella fahalii resulting from another homologue of gene encoding cytochrome P450 14-alpha sterol demethylase (CYP51).</title>
        <authorList>
            <person name="Yoshioka I."/>
            <person name="Fahal A.H."/>
            <person name="Kaneko S."/>
            <person name="Yaguchi T."/>
        </authorList>
    </citation>
    <scope>NUCLEOTIDE SEQUENCE [LARGE SCALE GENOMIC DNA]</scope>
    <source>
        <strain evidence="3 4">IFM 68171</strain>
    </source>
</reference>
<dbReference type="Gene3D" id="3.60.130.10">
    <property type="entry name" value="Clavaminate synthase-like"/>
    <property type="match status" value="1"/>
</dbReference>
<dbReference type="InterPro" id="IPR003819">
    <property type="entry name" value="TauD/TfdA-like"/>
</dbReference>
<dbReference type="Pfam" id="PF02668">
    <property type="entry name" value="TauD"/>
    <property type="match status" value="1"/>
</dbReference>
<dbReference type="InterPro" id="IPR050411">
    <property type="entry name" value="AlphaKG_dependent_hydroxylases"/>
</dbReference>
<comment type="caution">
    <text evidence="3">The sequence shown here is derived from an EMBL/GenBank/DDBJ whole genome shotgun (WGS) entry which is preliminary data.</text>
</comment>
<dbReference type="PANTHER" id="PTHR10696:SF49">
    <property type="entry name" value="TAUD_TFDA-LIKE DOMAIN-CONTAINING PROTEIN"/>
    <property type="match status" value="1"/>
</dbReference>
<dbReference type="GeneID" id="98178247"/>
<dbReference type="Proteomes" id="UP001628179">
    <property type="component" value="Unassembled WGS sequence"/>
</dbReference>
<proteinExistence type="predicted"/>
<evidence type="ECO:0000259" key="2">
    <source>
        <dbReference type="Pfam" id="PF02668"/>
    </source>
</evidence>
<name>A0ABQ0GHY5_9PEZI</name>
<feature type="domain" description="TauD/TfdA-like" evidence="2">
    <location>
        <begin position="136"/>
        <end position="389"/>
    </location>
</feature>
<protein>
    <submittedName>
        <fullName evidence="3">Taurine hydroxylase-like protein SAT17 like</fullName>
    </submittedName>
</protein>